<name>A0A9N9ERA1_9GLOM</name>
<proteinExistence type="predicted"/>
<evidence type="ECO:0000313" key="2">
    <source>
        <dbReference type="Proteomes" id="UP000789759"/>
    </source>
</evidence>
<accession>A0A9N9ERA1</accession>
<protein>
    <submittedName>
        <fullName evidence="1">15414_t:CDS:1</fullName>
    </submittedName>
</protein>
<dbReference type="AlphaFoldDB" id="A0A9N9ERA1"/>
<dbReference type="EMBL" id="CAJVQA010009199">
    <property type="protein sequence ID" value="CAG8682186.1"/>
    <property type="molecule type" value="Genomic_DNA"/>
</dbReference>
<dbReference type="Proteomes" id="UP000789759">
    <property type="component" value="Unassembled WGS sequence"/>
</dbReference>
<sequence length="110" mass="12832">MPPKYVDLYNQCWSSDSCKRPTHFGRNVNGNGFILGTVIILGNNSFLEMEKIRQPIPIIYLLKENGIETEHDNVHIHISTLSLHYKYVPTEEFIQDIRDKTEKKTNLTRN</sequence>
<organism evidence="1 2">
    <name type="scientific">Cetraspora pellucida</name>
    <dbReference type="NCBI Taxonomy" id="1433469"/>
    <lineage>
        <taxon>Eukaryota</taxon>
        <taxon>Fungi</taxon>
        <taxon>Fungi incertae sedis</taxon>
        <taxon>Mucoromycota</taxon>
        <taxon>Glomeromycotina</taxon>
        <taxon>Glomeromycetes</taxon>
        <taxon>Diversisporales</taxon>
        <taxon>Gigasporaceae</taxon>
        <taxon>Cetraspora</taxon>
    </lineage>
</organism>
<evidence type="ECO:0000313" key="1">
    <source>
        <dbReference type="EMBL" id="CAG8682186.1"/>
    </source>
</evidence>
<comment type="caution">
    <text evidence="1">The sequence shown here is derived from an EMBL/GenBank/DDBJ whole genome shotgun (WGS) entry which is preliminary data.</text>
</comment>
<reference evidence="1" key="1">
    <citation type="submission" date="2021-06" db="EMBL/GenBank/DDBJ databases">
        <authorList>
            <person name="Kallberg Y."/>
            <person name="Tangrot J."/>
            <person name="Rosling A."/>
        </authorList>
    </citation>
    <scope>NUCLEOTIDE SEQUENCE</scope>
    <source>
        <strain evidence="1">FL966</strain>
    </source>
</reference>
<gene>
    <name evidence="1" type="ORF">CPELLU_LOCUS10855</name>
</gene>
<keyword evidence="2" id="KW-1185">Reference proteome</keyword>